<reference evidence="3 4" key="1">
    <citation type="journal article" date="2014" name="PLoS ONE">
        <title>Global Analysis of Gene Expression Profiles in Physic Nut (Jatropha curcas L.) Seedlings Exposed to Salt Stress.</title>
        <authorList>
            <person name="Zhang L."/>
            <person name="Zhang C."/>
            <person name="Wu P."/>
            <person name="Chen Y."/>
            <person name="Li M."/>
            <person name="Jiang H."/>
            <person name="Wu G."/>
        </authorList>
    </citation>
    <scope>NUCLEOTIDE SEQUENCE [LARGE SCALE GENOMIC DNA]</scope>
    <source>
        <strain evidence="4">cv. GZQX0401</strain>
        <tissue evidence="3">Young leaves</tissue>
    </source>
</reference>
<dbReference type="InterPro" id="IPR000313">
    <property type="entry name" value="PWWP_dom"/>
</dbReference>
<evidence type="ECO:0000256" key="1">
    <source>
        <dbReference type="SAM" id="MobiDB-lite"/>
    </source>
</evidence>
<accession>A0A067LBI1</accession>
<feature type="compositionally biased region" description="Polar residues" evidence="1">
    <location>
        <begin position="1"/>
        <end position="14"/>
    </location>
</feature>
<proteinExistence type="predicted"/>
<dbReference type="SUPFAM" id="SSF63748">
    <property type="entry name" value="Tudor/PWWP/MBT"/>
    <property type="match status" value="1"/>
</dbReference>
<feature type="compositionally biased region" description="Basic and acidic residues" evidence="1">
    <location>
        <begin position="199"/>
        <end position="221"/>
    </location>
</feature>
<keyword evidence="4" id="KW-1185">Reference proteome</keyword>
<dbReference type="Proteomes" id="UP000027138">
    <property type="component" value="Unassembled WGS sequence"/>
</dbReference>
<organism evidence="3 4">
    <name type="scientific">Jatropha curcas</name>
    <name type="common">Barbados nut</name>
    <dbReference type="NCBI Taxonomy" id="180498"/>
    <lineage>
        <taxon>Eukaryota</taxon>
        <taxon>Viridiplantae</taxon>
        <taxon>Streptophyta</taxon>
        <taxon>Embryophyta</taxon>
        <taxon>Tracheophyta</taxon>
        <taxon>Spermatophyta</taxon>
        <taxon>Magnoliopsida</taxon>
        <taxon>eudicotyledons</taxon>
        <taxon>Gunneridae</taxon>
        <taxon>Pentapetalae</taxon>
        <taxon>rosids</taxon>
        <taxon>fabids</taxon>
        <taxon>Malpighiales</taxon>
        <taxon>Euphorbiaceae</taxon>
        <taxon>Crotonoideae</taxon>
        <taxon>Jatropheae</taxon>
        <taxon>Jatropha</taxon>
    </lineage>
</organism>
<feature type="region of interest" description="Disordered" evidence="1">
    <location>
        <begin position="109"/>
        <end position="236"/>
    </location>
</feature>
<feature type="domain" description="PWWP" evidence="2">
    <location>
        <begin position="32"/>
        <end position="77"/>
    </location>
</feature>
<feature type="region of interest" description="Disordered" evidence="1">
    <location>
        <begin position="1"/>
        <end position="20"/>
    </location>
</feature>
<dbReference type="CDD" id="cd05162">
    <property type="entry name" value="PWWP"/>
    <property type="match status" value="1"/>
</dbReference>
<feature type="compositionally biased region" description="Basic and acidic residues" evidence="1">
    <location>
        <begin position="178"/>
        <end position="190"/>
    </location>
</feature>
<dbReference type="AlphaFoldDB" id="A0A067LBI1"/>
<dbReference type="Gene3D" id="2.30.30.140">
    <property type="match status" value="1"/>
</dbReference>
<sequence>MEGKSCTSSKNHNSGDAEESNAIMQLEGEPMLGDITWVKLHGDSWWPAVVFGSNVSGDREIKGVRVRLIGSYEYMYVDPIKCRSEFHITLEKNNGSYEEIFRKALEQDISQSNSSRVKGKVTKSKEGEKAISKASKQDGVKRKLKLDSLNPEKNTKRKTSNRDGMQKKLKQKSSSTNERVEKTEEFDSTQKRVKLKRQGGKEKHSPRTAERVKSRSSKEVEDAASPGRSQELSARRTKVMQTLGLIAPSGSPFHQKDRFV</sequence>
<dbReference type="OrthoDB" id="641149at2759"/>
<dbReference type="EMBL" id="KK914318">
    <property type="protein sequence ID" value="KDP41474.1"/>
    <property type="molecule type" value="Genomic_DNA"/>
</dbReference>
<dbReference type="Pfam" id="PF00855">
    <property type="entry name" value="PWWP"/>
    <property type="match status" value="1"/>
</dbReference>
<dbReference type="KEGG" id="jcu:105630701"/>
<gene>
    <name evidence="3" type="ORF">JCGZ_15881</name>
</gene>
<dbReference type="PROSITE" id="PS50812">
    <property type="entry name" value="PWWP"/>
    <property type="match status" value="1"/>
</dbReference>
<dbReference type="STRING" id="180498.A0A067LBI1"/>
<protein>
    <recommendedName>
        <fullName evidence="2">PWWP domain-containing protein</fullName>
    </recommendedName>
</protein>
<name>A0A067LBI1_JATCU</name>
<feature type="compositionally biased region" description="Basic and acidic residues" evidence="1">
    <location>
        <begin position="123"/>
        <end position="141"/>
    </location>
</feature>
<evidence type="ECO:0000313" key="3">
    <source>
        <dbReference type="EMBL" id="KDP41474.1"/>
    </source>
</evidence>
<evidence type="ECO:0000259" key="2">
    <source>
        <dbReference type="PROSITE" id="PS50812"/>
    </source>
</evidence>
<evidence type="ECO:0000313" key="4">
    <source>
        <dbReference type="Proteomes" id="UP000027138"/>
    </source>
</evidence>